<keyword evidence="3" id="KW-0812">Transmembrane</keyword>
<feature type="repeat" description="NHL" evidence="2">
    <location>
        <begin position="448"/>
        <end position="489"/>
    </location>
</feature>
<dbReference type="InterPro" id="IPR011042">
    <property type="entry name" value="6-blade_b-propeller_TolB-like"/>
</dbReference>
<keyword evidence="3" id="KW-1133">Transmembrane helix</keyword>
<dbReference type="SUPFAM" id="SSF101898">
    <property type="entry name" value="NHL repeat"/>
    <property type="match status" value="1"/>
</dbReference>
<gene>
    <name evidence="4" type="ORF">FME351_LOCUS22949</name>
</gene>
<evidence type="ECO:0008006" key="6">
    <source>
        <dbReference type="Google" id="ProtNLM"/>
    </source>
</evidence>
<feature type="repeat" description="NHL" evidence="2">
    <location>
        <begin position="257"/>
        <end position="287"/>
    </location>
</feature>
<dbReference type="PROSITE" id="PS51125">
    <property type="entry name" value="NHL"/>
    <property type="match status" value="3"/>
</dbReference>
<dbReference type="PANTHER" id="PTHR24104:SF25">
    <property type="entry name" value="PROTEIN LIN-41"/>
    <property type="match status" value="1"/>
</dbReference>
<feature type="repeat" description="NHL" evidence="2">
    <location>
        <begin position="397"/>
        <end position="440"/>
    </location>
</feature>
<evidence type="ECO:0000256" key="2">
    <source>
        <dbReference type="PROSITE-ProRule" id="PRU00504"/>
    </source>
</evidence>
<evidence type="ECO:0000313" key="5">
    <source>
        <dbReference type="Proteomes" id="UP000663869"/>
    </source>
</evidence>
<evidence type="ECO:0000256" key="3">
    <source>
        <dbReference type="SAM" id="Phobius"/>
    </source>
</evidence>
<dbReference type="GO" id="GO:0008270">
    <property type="term" value="F:zinc ion binding"/>
    <property type="evidence" value="ECO:0007669"/>
    <property type="project" value="UniProtKB-KW"/>
</dbReference>
<name>A0A818PMQ8_9BILA</name>
<dbReference type="PANTHER" id="PTHR24104">
    <property type="entry name" value="E3 UBIQUITIN-PROTEIN LIGASE NHLRC1-RELATED"/>
    <property type="match status" value="1"/>
</dbReference>
<evidence type="ECO:0000313" key="4">
    <source>
        <dbReference type="EMBL" id="CAF3621290.1"/>
    </source>
</evidence>
<accession>A0A818PMQ8</accession>
<dbReference type="EMBL" id="CAJNYU010003023">
    <property type="protein sequence ID" value="CAF3621290.1"/>
    <property type="molecule type" value="Genomic_DNA"/>
</dbReference>
<dbReference type="Proteomes" id="UP000663869">
    <property type="component" value="Unassembled WGS sequence"/>
</dbReference>
<evidence type="ECO:0000256" key="1">
    <source>
        <dbReference type="ARBA" id="ARBA00022737"/>
    </source>
</evidence>
<organism evidence="4 5">
    <name type="scientific">Rotaria socialis</name>
    <dbReference type="NCBI Taxonomy" id="392032"/>
    <lineage>
        <taxon>Eukaryota</taxon>
        <taxon>Metazoa</taxon>
        <taxon>Spiralia</taxon>
        <taxon>Gnathifera</taxon>
        <taxon>Rotifera</taxon>
        <taxon>Eurotatoria</taxon>
        <taxon>Bdelloidea</taxon>
        <taxon>Philodinida</taxon>
        <taxon>Philodinidae</taxon>
        <taxon>Rotaria</taxon>
    </lineage>
</organism>
<dbReference type="AlphaFoldDB" id="A0A818PMQ8"/>
<feature type="transmembrane region" description="Helical" evidence="3">
    <location>
        <begin position="138"/>
        <end position="164"/>
    </location>
</feature>
<dbReference type="InterPro" id="IPR050952">
    <property type="entry name" value="TRIM-NHL_E3_ligases"/>
</dbReference>
<reference evidence="4" key="1">
    <citation type="submission" date="2021-02" db="EMBL/GenBank/DDBJ databases">
        <authorList>
            <person name="Nowell W R."/>
        </authorList>
    </citation>
    <scope>NUCLEOTIDE SEQUENCE</scope>
</reference>
<dbReference type="InterPro" id="IPR001258">
    <property type="entry name" value="NHL_repeat"/>
</dbReference>
<proteinExistence type="predicted"/>
<dbReference type="Gene3D" id="2.120.10.30">
    <property type="entry name" value="TolB, C-terminal domain"/>
    <property type="match status" value="2"/>
</dbReference>
<keyword evidence="1" id="KW-0677">Repeat</keyword>
<dbReference type="Pfam" id="PF01436">
    <property type="entry name" value="NHL"/>
    <property type="match status" value="4"/>
</dbReference>
<dbReference type="CDD" id="cd05819">
    <property type="entry name" value="NHL"/>
    <property type="match status" value="1"/>
</dbReference>
<comment type="caution">
    <text evidence="4">The sequence shown here is derived from an EMBL/GenBank/DDBJ whole genome shotgun (WGS) entry which is preliminary data.</text>
</comment>
<protein>
    <recommendedName>
        <fullName evidence="6">NHL repeat containing protein</fullName>
    </recommendedName>
</protein>
<sequence>MRDRIDIGLPIYKLNNGEENIDWNELVISINAELGETEDIVHKTLVRIRQQVKPIHTKEQISNIDTQPPAETRALSAQSIQFQPISLNNTEMSNDATQSKSALISPIDSNHFKQSPYSYAEVPKASSKEDKKTFSNPLMIAFAIGIIIAVIALVALSMSIYSIVHMSQTTIASSTTATTYQLSWSATGTTVAGTGNGGSSATNRLSNPWTIVLDSSNALYIADQGNNRIQKWIIGYSTGTTVAGQTNGVAGATSYYLNQPNGVYVDTNSNIYVADSVNGRVQFFSSGALSGTTVAGIGGNGSTSNQLNNHCGLALNENSSTLYIADTNNHRIMSYASGAIAGTVVAGGNGAGTLNNQLYNPMAVYFDSASNSLVIANTGAHAIVRWVIGAAGWTLVAGYPGFSGSSPTMLNNPACVIFDSLGNMYVADTSNHRIQFFSAGQRNGTTIAGVTGVPGNAANLLNNPRSIALDNQFNLYVADTSNNRIQIFS</sequence>
<keyword evidence="3" id="KW-0472">Membrane</keyword>